<dbReference type="AlphaFoldDB" id="A0A2K4ZB79"/>
<feature type="transmembrane region" description="Helical" evidence="8">
    <location>
        <begin position="304"/>
        <end position="325"/>
    </location>
</feature>
<feature type="domain" description="NADH:quinone oxidoreductase/Mrp antiporter transmembrane" evidence="9">
    <location>
        <begin position="125"/>
        <end position="412"/>
    </location>
</feature>
<proteinExistence type="predicted"/>
<evidence type="ECO:0000256" key="7">
    <source>
        <dbReference type="RuleBase" id="RU000320"/>
    </source>
</evidence>
<accession>A0A2K4ZB79</accession>
<feature type="transmembrane region" description="Helical" evidence="8">
    <location>
        <begin position="131"/>
        <end position="149"/>
    </location>
</feature>
<dbReference type="GO" id="GO:0016491">
    <property type="term" value="F:oxidoreductase activity"/>
    <property type="evidence" value="ECO:0007669"/>
    <property type="project" value="UniProtKB-KW"/>
</dbReference>
<dbReference type="Proteomes" id="UP000236311">
    <property type="component" value="Unassembled WGS sequence"/>
</dbReference>
<feature type="transmembrane region" description="Helical" evidence="8">
    <location>
        <begin position="274"/>
        <end position="292"/>
    </location>
</feature>
<evidence type="ECO:0000256" key="2">
    <source>
        <dbReference type="ARBA" id="ARBA00022475"/>
    </source>
</evidence>
<dbReference type="PRINTS" id="PR01434">
    <property type="entry name" value="NADHDHGNASE5"/>
</dbReference>
<evidence type="ECO:0000256" key="1">
    <source>
        <dbReference type="ARBA" id="ARBA00004651"/>
    </source>
</evidence>
<feature type="transmembrane region" description="Helical" evidence="8">
    <location>
        <begin position="242"/>
        <end position="262"/>
    </location>
</feature>
<dbReference type="EMBL" id="OFSM01000002">
    <property type="protein sequence ID" value="SOY27718.1"/>
    <property type="molecule type" value="Genomic_DNA"/>
</dbReference>
<keyword evidence="5" id="KW-0560">Oxidoreductase</keyword>
<gene>
    <name evidence="10" type="primary">mrpA</name>
    <name evidence="10" type="ORF">AMURIS_00422</name>
</gene>
<keyword evidence="4 8" id="KW-1133">Transmembrane helix</keyword>
<feature type="transmembrane region" description="Helical" evidence="8">
    <location>
        <begin position="76"/>
        <end position="96"/>
    </location>
</feature>
<sequence>MKEVMMLIVVILPLFTGILLPLLSFRTRKGMWIYLETAVCVNSLLVLWMLSHAPEGTLTVFRFTGNLSITLRLDGMGAVFAALAALLWPFAMLYSFEYMKSEKNEKSFFLFYVVTYGITLGVALAENILTMYFFFEMLSLVTLPLVMHERTREAVHASRMYLYYMLGGAAFAFIGMTFVLAYGTTSTFVAGGVLDMARTGGKTDMLLLIYLLCFCGFSVKTAMWPFSSWLPKASVAPTPVTALLHAVAVVNTGAFAAMRVTYYSFGTELLRGTWVQGVILLLTIFTIVCGCSRALKETHLKRRLAWSTVGNMSYILFGAALMTPAGLVGALAHMICHSFMKLCSFLCAGAIMHKTGRNYIHELNGLGRKMPKVCLLFSVSAFALTGVPGLCGFVSKWYLAEAAVESENILAYAGTAALLVSALLTAVYMLTLVVRFFFPGKDFDGRMLKDVEDAGWMMLVPIGMAAAAVVCLGLHFGPVLEVLERIAGELGAV</sequence>
<feature type="transmembrane region" description="Helical" evidence="8">
    <location>
        <begin position="32"/>
        <end position="50"/>
    </location>
</feature>
<evidence type="ECO:0000256" key="8">
    <source>
        <dbReference type="SAM" id="Phobius"/>
    </source>
</evidence>
<evidence type="ECO:0000259" key="9">
    <source>
        <dbReference type="Pfam" id="PF00361"/>
    </source>
</evidence>
<comment type="subcellular location">
    <subcellularLocation>
        <location evidence="1">Cell membrane</location>
        <topology evidence="1">Multi-pass membrane protein</topology>
    </subcellularLocation>
    <subcellularLocation>
        <location evidence="7">Membrane</location>
        <topology evidence="7">Multi-pass membrane protein</topology>
    </subcellularLocation>
</comment>
<dbReference type="PANTHER" id="PTHR42682:SF4">
    <property type="entry name" value="NADH-UBIQUINONE_PLASTOQUINONE"/>
    <property type="match status" value="1"/>
</dbReference>
<feature type="transmembrane region" description="Helical" evidence="8">
    <location>
        <begin position="409"/>
        <end position="434"/>
    </location>
</feature>
<keyword evidence="11" id="KW-1185">Reference proteome</keyword>
<organism evidence="10 11">
    <name type="scientific">Acetatifactor muris</name>
    <dbReference type="NCBI Taxonomy" id="879566"/>
    <lineage>
        <taxon>Bacteria</taxon>
        <taxon>Bacillati</taxon>
        <taxon>Bacillota</taxon>
        <taxon>Clostridia</taxon>
        <taxon>Lachnospirales</taxon>
        <taxon>Lachnospiraceae</taxon>
        <taxon>Acetatifactor</taxon>
    </lineage>
</organism>
<feature type="transmembrane region" description="Helical" evidence="8">
    <location>
        <begin position="373"/>
        <end position="397"/>
    </location>
</feature>
<keyword evidence="2" id="KW-1003">Cell membrane</keyword>
<evidence type="ECO:0000256" key="4">
    <source>
        <dbReference type="ARBA" id="ARBA00022989"/>
    </source>
</evidence>
<feature type="transmembrane region" description="Helical" evidence="8">
    <location>
        <begin position="455"/>
        <end position="476"/>
    </location>
</feature>
<dbReference type="InterPro" id="IPR052175">
    <property type="entry name" value="ComplexI-like_HydComp"/>
</dbReference>
<dbReference type="GO" id="GO:0005886">
    <property type="term" value="C:plasma membrane"/>
    <property type="evidence" value="ECO:0007669"/>
    <property type="project" value="UniProtKB-SubCell"/>
</dbReference>
<dbReference type="RefSeq" id="WP_103237837.1">
    <property type="nucleotide sequence ID" value="NZ_JANJZD010000002.1"/>
</dbReference>
<evidence type="ECO:0000256" key="5">
    <source>
        <dbReference type="ARBA" id="ARBA00023002"/>
    </source>
</evidence>
<dbReference type="OrthoDB" id="9807568at2"/>
<protein>
    <submittedName>
        <fullName evidence="10">Na(+)/H(+) antiporter subunit A</fullName>
    </submittedName>
</protein>
<feature type="transmembrane region" description="Helical" evidence="8">
    <location>
        <begin position="205"/>
        <end position="230"/>
    </location>
</feature>
<feature type="transmembrane region" description="Helical" evidence="8">
    <location>
        <begin position="108"/>
        <end position="125"/>
    </location>
</feature>
<evidence type="ECO:0000256" key="6">
    <source>
        <dbReference type="ARBA" id="ARBA00023136"/>
    </source>
</evidence>
<evidence type="ECO:0000313" key="10">
    <source>
        <dbReference type="EMBL" id="SOY27718.1"/>
    </source>
</evidence>
<reference evidence="10 11" key="1">
    <citation type="submission" date="2018-01" db="EMBL/GenBank/DDBJ databases">
        <authorList>
            <person name="Gaut B.S."/>
            <person name="Morton B.R."/>
            <person name="Clegg M.T."/>
            <person name="Duvall M.R."/>
        </authorList>
    </citation>
    <scope>NUCLEOTIDE SEQUENCE [LARGE SCALE GENOMIC DNA]</scope>
    <source>
        <strain evidence="10">GP69</strain>
    </source>
</reference>
<dbReference type="PANTHER" id="PTHR42682">
    <property type="entry name" value="HYDROGENASE-4 COMPONENT F"/>
    <property type="match status" value="1"/>
</dbReference>
<evidence type="ECO:0000313" key="11">
    <source>
        <dbReference type="Proteomes" id="UP000236311"/>
    </source>
</evidence>
<feature type="transmembrane region" description="Helical" evidence="8">
    <location>
        <begin position="6"/>
        <end position="25"/>
    </location>
</feature>
<name>A0A2K4ZB79_9FIRM</name>
<dbReference type="Pfam" id="PF00361">
    <property type="entry name" value="Proton_antipo_M"/>
    <property type="match status" value="1"/>
</dbReference>
<dbReference type="InterPro" id="IPR001750">
    <property type="entry name" value="ND/Mrp_TM"/>
</dbReference>
<feature type="transmembrane region" description="Helical" evidence="8">
    <location>
        <begin position="161"/>
        <end position="185"/>
    </location>
</feature>
<evidence type="ECO:0000256" key="3">
    <source>
        <dbReference type="ARBA" id="ARBA00022692"/>
    </source>
</evidence>
<keyword evidence="3 7" id="KW-0812">Transmembrane</keyword>
<keyword evidence="6 8" id="KW-0472">Membrane</keyword>